<dbReference type="EMBL" id="CP033969">
    <property type="protein sequence ID" value="AZG14810.1"/>
    <property type="molecule type" value="Genomic_DNA"/>
</dbReference>
<dbReference type="AlphaFoldDB" id="A0A3G8H3N3"/>
<evidence type="ECO:0000313" key="3">
    <source>
        <dbReference type="Proteomes" id="UP000270411"/>
    </source>
</evidence>
<keyword evidence="1" id="KW-0732">Signal</keyword>
<proteinExistence type="predicted"/>
<dbReference type="KEGG" id="cpau:EHF44_16035"/>
<dbReference type="RefSeq" id="WP_124684564.1">
    <property type="nucleotide sequence ID" value="NZ_CP033969.1"/>
</dbReference>
<sequence>MKPILTLAALAATTTLLLAGCDRPDMASEAGFRAALDQHLQAHGDLCIGRHAWPVDVPDGPGATQLRDGIQMPALEHAGLVAHVPAQMTLHHQDGTDEVVKALRYDLTDKGRQQLNPHPRTAARTAGADAPDLCYGHVRVARVTGWDKPHDTADKPARLATTVRYTYTLEPAPWAHDAMVQGAFPVLARVMRGSGTLELKQEMVATGGGWQPL</sequence>
<feature type="chain" id="PRO_5018146181" description="Lipoprotein" evidence="1">
    <location>
        <begin position="20"/>
        <end position="213"/>
    </location>
</feature>
<evidence type="ECO:0000313" key="2">
    <source>
        <dbReference type="EMBL" id="AZG14810.1"/>
    </source>
</evidence>
<dbReference type="PROSITE" id="PS51257">
    <property type="entry name" value="PROKAR_LIPOPROTEIN"/>
    <property type="match status" value="1"/>
</dbReference>
<feature type="signal peptide" evidence="1">
    <location>
        <begin position="1"/>
        <end position="19"/>
    </location>
</feature>
<protein>
    <recommendedName>
        <fullName evidence="4">Lipoprotein</fullName>
    </recommendedName>
</protein>
<dbReference type="OrthoDB" id="7067762at2"/>
<reference evidence="3" key="1">
    <citation type="submission" date="2018-11" db="EMBL/GenBank/DDBJ databases">
        <title>FDA dAtabase for Regulatory Grade micrObial Sequences (FDA-ARGOS): Supporting development and validation of Infectious Disease Dx tests.</title>
        <authorList>
            <person name="Goldberg B."/>
            <person name="Campos J."/>
            <person name="Tallon L."/>
            <person name="Sadzewicz L."/>
            <person name="Zhao X."/>
            <person name="Vavikolanu K."/>
            <person name="Mehta A."/>
            <person name="Aluvathingal J."/>
            <person name="Nadendla S."/>
            <person name="Geyer C."/>
            <person name="Nandy P."/>
            <person name="Yan Y."/>
            <person name="Sichtig H."/>
        </authorList>
    </citation>
    <scope>NUCLEOTIDE SEQUENCE [LARGE SCALE GENOMIC DNA]</scope>
    <source>
        <strain evidence="3">FDAARGOS_614</strain>
    </source>
</reference>
<evidence type="ECO:0000256" key="1">
    <source>
        <dbReference type="SAM" id="SignalP"/>
    </source>
</evidence>
<accession>A0A3G8H3N3</accession>
<dbReference type="Proteomes" id="UP000270411">
    <property type="component" value="Chromosome 1"/>
</dbReference>
<evidence type="ECO:0008006" key="4">
    <source>
        <dbReference type="Google" id="ProtNLM"/>
    </source>
</evidence>
<organism evidence="2 3">
    <name type="scientific">Cupriavidus pauculus</name>
    <dbReference type="NCBI Taxonomy" id="82633"/>
    <lineage>
        <taxon>Bacteria</taxon>
        <taxon>Pseudomonadati</taxon>
        <taxon>Pseudomonadota</taxon>
        <taxon>Betaproteobacteria</taxon>
        <taxon>Burkholderiales</taxon>
        <taxon>Burkholderiaceae</taxon>
        <taxon>Cupriavidus</taxon>
    </lineage>
</organism>
<name>A0A3G8H3N3_9BURK</name>
<gene>
    <name evidence="2" type="ORF">EHF44_16035</name>
</gene>